<dbReference type="AlphaFoldDB" id="A0A0A9XR28"/>
<proteinExistence type="predicted"/>
<organism evidence="1">
    <name type="scientific">Lygus hesperus</name>
    <name type="common">Western plant bug</name>
    <dbReference type="NCBI Taxonomy" id="30085"/>
    <lineage>
        <taxon>Eukaryota</taxon>
        <taxon>Metazoa</taxon>
        <taxon>Ecdysozoa</taxon>
        <taxon>Arthropoda</taxon>
        <taxon>Hexapoda</taxon>
        <taxon>Insecta</taxon>
        <taxon>Pterygota</taxon>
        <taxon>Neoptera</taxon>
        <taxon>Paraneoptera</taxon>
        <taxon>Hemiptera</taxon>
        <taxon>Heteroptera</taxon>
        <taxon>Panheteroptera</taxon>
        <taxon>Cimicomorpha</taxon>
        <taxon>Miridae</taxon>
        <taxon>Mirini</taxon>
        <taxon>Lygus</taxon>
    </lineage>
</organism>
<reference evidence="1" key="2">
    <citation type="submission" date="2014-07" db="EMBL/GenBank/DDBJ databases">
        <authorList>
            <person name="Hull J."/>
        </authorList>
    </citation>
    <scope>NUCLEOTIDE SEQUENCE</scope>
</reference>
<sequence length="106" mass="12219">QVEAAVSDDDLIFIIRTPIVEEASEFTLYRVHSLSVFDVTVQQWLQWAHLTPYFGMGKKWLDFMVLEEDQFTRCTKTQTIICPVTLSFFSSSTLSCELGIYRPSSK</sequence>
<protein>
    <submittedName>
        <fullName evidence="1">Uncharacterized protein</fullName>
    </submittedName>
</protein>
<accession>A0A0A9XR28</accession>
<gene>
    <name evidence="1" type="ORF">CM83_68784</name>
</gene>
<feature type="non-terminal residue" evidence="1">
    <location>
        <position position="1"/>
    </location>
</feature>
<evidence type="ECO:0000313" key="1">
    <source>
        <dbReference type="EMBL" id="JAG21303.1"/>
    </source>
</evidence>
<name>A0A0A9XR28_LYGHE</name>
<dbReference type="EMBL" id="GBHO01022301">
    <property type="protein sequence ID" value="JAG21303.1"/>
    <property type="molecule type" value="Transcribed_RNA"/>
</dbReference>
<reference evidence="1" key="1">
    <citation type="journal article" date="2014" name="PLoS ONE">
        <title>Transcriptome-Based Identification of ABC Transporters in the Western Tarnished Plant Bug Lygus hesperus.</title>
        <authorList>
            <person name="Hull J.J."/>
            <person name="Chaney K."/>
            <person name="Geib S.M."/>
            <person name="Fabrick J.A."/>
            <person name="Brent C.S."/>
            <person name="Walsh D."/>
            <person name="Lavine L.C."/>
        </authorList>
    </citation>
    <scope>NUCLEOTIDE SEQUENCE</scope>
</reference>